<dbReference type="Gene3D" id="1.20.1250.20">
    <property type="entry name" value="MFS general substrate transporter like domains"/>
    <property type="match status" value="2"/>
</dbReference>
<dbReference type="PROSITE" id="PS50850">
    <property type="entry name" value="MFS"/>
    <property type="match status" value="1"/>
</dbReference>
<keyword evidence="2 5" id="KW-0812">Transmembrane</keyword>
<evidence type="ECO:0000256" key="1">
    <source>
        <dbReference type="ARBA" id="ARBA00004651"/>
    </source>
</evidence>
<name>A0AA94XYH6_9MICC</name>
<feature type="transmembrane region" description="Helical" evidence="5">
    <location>
        <begin position="351"/>
        <end position="374"/>
    </location>
</feature>
<dbReference type="RefSeq" id="WP_257745737.1">
    <property type="nucleotide sequence ID" value="NZ_CP102487.1"/>
</dbReference>
<dbReference type="InterPro" id="IPR020846">
    <property type="entry name" value="MFS_dom"/>
</dbReference>
<feature type="transmembrane region" description="Helical" evidence="5">
    <location>
        <begin position="157"/>
        <end position="183"/>
    </location>
</feature>
<feature type="transmembrane region" description="Helical" evidence="5">
    <location>
        <begin position="9"/>
        <end position="28"/>
    </location>
</feature>
<feature type="transmembrane region" description="Helical" evidence="5">
    <location>
        <begin position="288"/>
        <end position="308"/>
    </location>
</feature>
<feature type="domain" description="Major facilitator superfamily (MFS) profile" evidence="6">
    <location>
        <begin position="12"/>
        <end position="408"/>
    </location>
</feature>
<keyword evidence="3 5" id="KW-1133">Transmembrane helix</keyword>
<dbReference type="EMBL" id="CP102487">
    <property type="protein sequence ID" value="UUX59180.1"/>
    <property type="molecule type" value="Genomic_DNA"/>
</dbReference>
<evidence type="ECO:0000313" key="8">
    <source>
        <dbReference type="Proteomes" id="UP001060018"/>
    </source>
</evidence>
<dbReference type="AlphaFoldDB" id="A0AA94XYH6"/>
<feature type="transmembrane region" description="Helical" evidence="5">
    <location>
        <begin position="48"/>
        <end position="66"/>
    </location>
</feature>
<evidence type="ECO:0000259" key="6">
    <source>
        <dbReference type="PROSITE" id="PS50850"/>
    </source>
</evidence>
<evidence type="ECO:0000256" key="2">
    <source>
        <dbReference type="ARBA" id="ARBA00022692"/>
    </source>
</evidence>
<dbReference type="PANTHER" id="PTHR23527">
    <property type="entry name" value="BLL3282 PROTEIN"/>
    <property type="match status" value="1"/>
</dbReference>
<evidence type="ECO:0000313" key="7">
    <source>
        <dbReference type="EMBL" id="UUX59180.1"/>
    </source>
</evidence>
<proteinExistence type="predicted"/>
<dbReference type="PANTHER" id="PTHR23527:SF1">
    <property type="entry name" value="BLL3282 PROTEIN"/>
    <property type="match status" value="1"/>
</dbReference>
<organism evidence="7 8">
    <name type="scientific">Glutamicibacter halophytocola</name>
    <dbReference type="NCBI Taxonomy" id="1933880"/>
    <lineage>
        <taxon>Bacteria</taxon>
        <taxon>Bacillati</taxon>
        <taxon>Actinomycetota</taxon>
        <taxon>Actinomycetes</taxon>
        <taxon>Micrococcales</taxon>
        <taxon>Micrococcaceae</taxon>
        <taxon>Glutamicibacter</taxon>
    </lineage>
</organism>
<dbReference type="InterPro" id="IPR036259">
    <property type="entry name" value="MFS_trans_sf"/>
</dbReference>
<dbReference type="GO" id="GO:0005886">
    <property type="term" value="C:plasma membrane"/>
    <property type="evidence" value="ECO:0007669"/>
    <property type="project" value="UniProtKB-SubCell"/>
</dbReference>
<dbReference type="InterPro" id="IPR011701">
    <property type="entry name" value="MFS"/>
</dbReference>
<comment type="subcellular location">
    <subcellularLocation>
        <location evidence="1">Cell membrane</location>
        <topology evidence="1">Multi-pass membrane protein</topology>
    </subcellularLocation>
</comment>
<dbReference type="Proteomes" id="UP001060018">
    <property type="component" value="Chromosome"/>
</dbReference>
<dbReference type="GO" id="GO:0022857">
    <property type="term" value="F:transmembrane transporter activity"/>
    <property type="evidence" value="ECO:0007669"/>
    <property type="project" value="InterPro"/>
</dbReference>
<feature type="transmembrane region" description="Helical" evidence="5">
    <location>
        <begin position="314"/>
        <end position="339"/>
    </location>
</feature>
<feature type="transmembrane region" description="Helical" evidence="5">
    <location>
        <begin position="220"/>
        <end position="247"/>
    </location>
</feature>
<feature type="transmembrane region" description="Helical" evidence="5">
    <location>
        <begin position="253"/>
        <end position="276"/>
    </location>
</feature>
<sequence>MTAREARPGFGLLAILLAAVGIAPLLSYGLNATSDLVIRDLGISESQFGLLATVCFGCAAIGNLAFGKFSDAQPDARLMLIIFGAAALAMGLAAVDAGYALLLAASGIAGFAQSFPNGVTNRILAQRVPSAWRIGWTGIKQSGVQVSQLVGSLAFPVLAAFIGWQGASLAGAVVAVGLALLALRILKSAPLLAAPAPGKSSRSGTENREPAAGAADYTRFIIYALSLFGFINGVGVQATNVYLALFAVRELDFSLVAGGLTAAVAGIVGVSARVGWGQMMSRGVAAPKLLLLLALLATGGGTSFLLAQQLHSPILLWVAVALHGASALGVSVVLMAALLRVVPASRLGSSSGLVSAGQFGGFTVGPLAMGLLVGSPGGFTAGWICVIGVYLCCTLLGVFLVLRSARRR</sequence>
<evidence type="ECO:0000256" key="5">
    <source>
        <dbReference type="SAM" id="Phobius"/>
    </source>
</evidence>
<gene>
    <name evidence="7" type="ORF">NUH22_00600</name>
</gene>
<feature type="transmembrane region" description="Helical" evidence="5">
    <location>
        <begin position="78"/>
        <end position="102"/>
    </location>
</feature>
<dbReference type="Pfam" id="PF07690">
    <property type="entry name" value="MFS_1"/>
    <property type="match status" value="1"/>
</dbReference>
<accession>A0AA94XYH6</accession>
<reference evidence="7" key="1">
    <citation type="journal article" date="2022" name="Pest Manag. Sci.">
        <title>Glutamicibacter halophytocola-mediated host fitness of potato tuber moth on Solanaceae crops.</title>
        <authorList>
            <person name="Wang W."/>
            <person name="Xiao G."/>
            <person name="Du G."/>
            <person name="Chang L."/>
            <person name="Yang Y."/>
            <person name="Ye J."/>
            <person name="Chen B."/>
        </authorList>
    </citation>
    <scope>NUCLEOTIDE SEQUENCE</scope>
    <source>
        <strain evidence="7">S2</strain>
    </source>
</reference>
<keyword evidence="4 5" id="KW-0472">Membrane</keyword>
<protein>
    <submittedName>
        <fullName evidence="7">MFS transporter</fullName>
    </submittedName>
</protein>
<dbReference type="SUPFAM" id="SSF103473">
    <property type="entry name" value="MFS general substrate transporter"/>
    <property type="match status" value="1"/>
</dbReference>
<evidence type="ECO:0000256" key="3">
    <source>
        <dbReference type="ARBA" id="ARBA00022989"/>
    </source>
</evidence>
<evidence type="ECO:0000256" key="4">
    <source>
        <dbReference type="ARBA" id="ARBA00023136"/>
    </source>
</evidence>
<feature type="transmembrane region" description="Helical" evidence="5">
    <location>
        <begin position="380"/>
        <end position="402"/>
    </location>
</feature>
<dbReference type="InterPro" id="IPR052952">
    <property type="entry name" value="MFS-Transporter"/>
</dbReference>